<name>A0A250XL74_9CHLO</name>
<sequence>MPGLSSPGWDTTALHRTPRIITVMDRQLNIVEDGSNQSLYNLCRKWIHNDPDLDSQSIPETASLPLPPRPEADPEPYPPAPAFSEEADNYDAEEALRRLKDHWVNVRHHQQAKHRHQSLRHRHRLSALISHQQQQQQHTSSSSAAAATAASVGSTGAVVLNLAHPPPPVVAAARGSCA</sequence>
<dbReference type="OrthoDB" id="6287771at2759"/>
<feature type="region of interest" description="Disordered" evidence="1">
    <location>
        <begin position="53"/>
        <end position="84"/>
    </location>
</feature>
<evidence type="ECO:0000256" key="1">
    <source>
        <dbReference type="SAM" id="MobiDB-lite"/>
    </source>
</evidence>
<feature type="compositionally biased region" description="Pro residues" evidence="1">
    <location>
        <begin position="65"/>
        <end position="81"/>
    </location>
</feature>
<proteinExistence type="predicted"/>
<protein>
    <submittedName>
        <fullName evidence="2">Uncharacterized protein</fullName>
    </submittedName>
</protein>
<dbReference type="AlphaFoldDB" id="A0A250XL74"/>
<organism evidence="2 3">
    <name type="scientific">Chlamydomonas eustigma</name>
    <dbReference type="NCBI Taxonomy" id="1157962"/>
    <lineage>
        <taxon>Eukaryota</taxon>
        <taxon>Viridiplantae</taxon>
        <taxon>Chlorophyta</taxon>
        <taxon>core chlorophytes</taxon>
        <taxon>Chlorophyceae</taxon>
        <taxon>CS clade</taxon>
        <taxon>Chlamydomonadales</taxon>
        <taxon>Chlamydomonadaceae</taxon>
        <taxon>Chlamydomonas</taxon>
    </lineage>
</organism>
<evidence type="ECO:0000313" key="3">
    <source>
        <dbReference type="Proteomes" id="UP000232323"/>
    </source>
</evidence>
<accession>A0A250XL74</accession>
<keyword evidence="3" id="KW-1185">Reference proteome</keyword>
<gene>
    <name evidence="2" type="ORF">CEUSTIGMA_g11066.t1</name>
</gene>
<dbReference type="Proteomes" id="UP000232323">
    <property type="component" value="Unassembled WGS sequence"/>
</dbReference>
<dbReference type="EMBL" id="BEGY01000103">
    <property type="protein sequence ID" value="GAX83642.1"/>
    <property type="molecule type" value="Genomic_DNA"/>
</dbReference>
<evidence type="ECO:0000313" key="2">
    <source>
        <dbReference type="EMBL" id="GAX83642.1"/>
    </source>
</evidence>
<reference evidence="2 3" key="1">
    <citation type="submission" date="2017-08" db="EMBL/GenBank/DDBJ databases">
        <title>Acidophilic green algal genome provides insights into adaptation to an acidic environment.</title>
        <authorList>
            <person name="Hirooka S."/>
            <person name="Hirose Y."/>
            <person name="Kanesaki Y."/>
            <person name="Higuchi S."/>
            <person name="Fujiwara T."/>
            <person name="Onuma R."/>
            <person name="Era A."/>
            <person name="Ohbayashi R."/>
            <person name="Uzuka A."/>
            <person name="Nozaki H."/>
            <person name="Yoshikawa H."/>
            <person name="Miyagishima S.Y."/>
        </authorList>
    </citation>
    <scope>NUCLEOTIDE SEQUENCE [LARGE SCALE GENOMIC DNA]</scope>
    <source>
        <strain evidence="2 3">NIES-2499</strain>
    </source>
</reference>
<comment type="caution">
    <text evidence="2">The sequence shown here is derived from an EMBL/GenBank/DDBJ whole genome shotgun (WGS) entry which is preliminary data.</text>
</comment>